<keyword evidence="1" id="KW-0472">Membrane</keyword>
<evidence type="ECO:0000313" key="2">
    <source>
        <dbReference type="EMBL" id="THF62829.1"/>
    </source>
</evidence>
<dbReference type="OrthoDB" id="8909515at2"/>
<gene>
    <name evidence="2" type="ORF">E6C76_16290</name>
</gene>
<reference evidence="2 3" key="1">
    <citation type="submission" date="2019-04" db="EMBL/GenBank/DDBJ databases">
        <title>Azoarcus nasutitermitis sp. nov. isolated from termite nest.</title>
        <authorList>
            <person name="Lin S.-Y."/>
            <person name="Hameed A."/>
            <person name="Hsu Y.-H."/>
            <person name="Young C.-C."/>
        </authorList>
    </citation>
    <scope>NUCLEOTIDE SEQUENCE [LARGE SCALE GENOMIC DNA]</scope>
    <source>
        <strain evidence="2 3">CC-YHH838</strain>
    </source>
</reference>
<accession>A0A4V3WBD9</accession>
<dbReference type="Proteomes" id="UP000308430">
    <property type="component" value="Unassembled WGS sequence"/>
</dbReference>
<dbReference type="Pfam" id="PF07332">
    <property type="entry name" value="Phage_holin_3_6"/>
    <property type="match status" value="1"/>
</dbReference>
<comment type="caution">
    <text evidence="2">The sequence shown here is derived from an EMBL/GenBank/DDBJ whole genome shotgun (WGS) entry which is preliminary data.</text>
</comment>
<sequence length="130" mass="14512">MSETRKPRLADSLRGFLDAGLSTVQTRLELLAVEVQEEKLRLTSLLFNTVLCALMLGLGVVFLVIFLAVLFWEEHRLLVLGLATAAFIGVGIWTASNAARELRRGSRLFAASLSELARDREALRREERAE</sequence>
<keyword evidence="3" id="KW-1185">Reference proteome</keyword>
<evidence type="ECO:0000256" key="1">
    <source>
        <dbReference type="SAM" id="Phobius"/>
    </source>
</evidence>
<evidence type="ECO:0000313" key="3">
    <source>
        <dbReference type="Proteomes" id="UP000308430"/>
    </source>
</evidence>
<dbReference type="InterPro" id="IPR009937">
    <property type="entry name" value="Phage_holin_3_6"/>
</dbReference>
<evidence type="ECO:0008006" key="4">
    <source>
        <dbReference type="Google" id="ProtNLM"/>
    </source>
</evidence>
<dbReference type="AlphaFoldDB" id="A0A4V3WBD9"/>
<organism evidence="2 3">
    <name type="scientific">Pseudothauera nasutitermitis</name>
    <dbReference type="NCBI Taxonomy" id="2565930"/>
    <lineage>
        <taxon>Bacteria</taxon>
        <taxon>Pseudomonadati</taxon>
        <taxon>Pseudomonadota</taxon>
        <taxon>Betaproteobacteria</taxon>
        <taxon>Rhodocyclales</taxon>
        <taxon>Zoogloeaceae</taxon>
        <taxon>Pseudothauera</taxon>
    </lineage>
</organism>
<dbReference type="EMBL" id="SSOC01000006">
    <property type="protein sequence ID" value="THF62829.1"/>
    <property type="molecule type" value="Genomic_DNA"/>
</dbReference>
<feature type="transmembrane region" description="Helical" evidence="1">
    <location>
        <begin position="45"/>
        <end position="72"/>
    </location>
</feature>
<keyword evidence="1" id="KW-0812">Transmembrane</keyword>
<dbReference type="RefSeq" id="WP_136349310.1">
    <property type="nucleotide sequence ID" value="NZ_SSOC01000006.1"/>
</dbReference>
<protein>
    <recommendedName>
        <fullName evidence="4">Phage holin family protein</fullName>
    </recommendedName>
</protein>
<feature type="transmembrane region" description="Helical" evidence="1">
    <location>
        <begin position="78"/>
        <end position="99"/>
    </location>
</feature>
<keyword evidence="1" id="KW-1133">Transmembrane helix</keyword>
<proteinExistence type="predicted"/>
<name>A0A4V3WBD9_9RHOO</name>